<dbReference type="RefSeq" id="WP_007623166.1">
    <property type="nucleotide sequence ID" value="NZ_BAEO01000056.1"/>
</dbReference>
<dbReference type="InterPro" id="IPR050793">
    <property type="entry name" value="CMP-NeuNAc_synthase"/>
</dbReference>
<dbReference type="eggNOG" id="COG1083">
    <property type="taxonomic scope" value="Bacteria"/>
</dbReference>
<keyword evidence="1" id="KW-0808">Transferase</keyword>
<organism evidence="1 2">
    <name type="scientific">Paraglaciecola arctica BSs20135</name>
    <dbReference type="NCBI Taxonomy" id="493475"/>
    <lineage>
        <taxon>Bacteria</taxon>
        <taxon>Pseudomonadati</taxon>
        <taxon>Pseudomonadota</taxon>
        <taxon>Gammaproteobacteria</taxon>
        <taxon>Alteromonadales</taxon>
        <taxon>Alteromonadaceae</taxon>
        <taxon>Paraglaciecola</taxon>
    </lineage>
</organism>
<accession>K6YVU7</accession>
<keyword evidence="1" id="KW-0548">Nucleotidyltransferase</keyword>
<dbReference type="EMBL" id="BAEO01000056">
    <property type="protein sequence ID" value="GAC20838.1"/>
    <property type="molecule type" value="Genomic_DNA"/>
</dbReference>
<dbReference type="Gene3D" id="3.90.550.10">
    <property type="entry name" value="Spore Coat Polysaccharide Biosynthesis Protein SpsA, Chain A"/>
    <property type="match status" value="1"/>
</dbReference>
<dbReference type="STRING" id="493475.GARC_3885"/>
<name>K6YVU7_9ALTE</name>
<dbReference type="CDD" id="cd02513">
    <property type="entry name" value="CMP-NeuAc_Synthase"/>
    <property type="match status" value="1"/>
</dbReference>
<proteinExistence type="predicted"/>
<dbReference type="PANTHER" id="PTHR21485:SF6">
    <property type="entry name" value="N-ACYLNEURAMINATE CYTIDYLYLTRANSFERASE-RELATED"/>
    <property type="match status" value="1"/>
</dbReference>
<dbReference type="NCBIfam" id="TIGR03584">
    <property type="entry name" value="PseF"/>
    <property type="match status" value="1"/>
</dbReference>
<protein>
    <submittedName>
        <fullName evidence="1">N-acylneuraminate cytidylyltransferase</fullName>
        <ecNumber evidence="1">2.7.7.43</ecNumber>
    </submittedName>
</protein>
<dbReference type="GO" id="GO:0008781">
    <property type="term" value="F:N-acylneuraminate cytidylyltransferase activity"/>
    <property type="evidence" value="ECO:0007669"/>
    <property type="project" value="UniProtKB-EC"/>
</dbReference>
<dbReference type="Pfam" id="PF02348">
    <property type="entry name" value="CTP_transf_3"/>
    <property type="match status" value="1"/>
</dbReference>
<keyword evidence="2" id="KW-1185">Reference proteome</keyword>
<sequence>MNIAIIPARGGSKRIPGKNIKMFAGKPLIAYSIEAAKESGLFDKILISTDSEEVAEVAKSYGADVPFIRPQELSNDFVGTRPVTNHGIKYCIEHFYKPEFCCCIYATAPFLQAKYLQQGLDLLKQDSEKSFAFSVTSFPFPVQRALKIDQAGISAMFPEDIGKRSQDLQEAYHDAGQFYWGRSDNYLSNKKIFSQHSLAVVLPRHLVQDIDTPEDWLQAELMYQAYVQRLKSE</sequence>
<dbReference type="EC" id="2.7.7.43" evidence="1"/>
<dbReference type="PANTHER" id="PTHR21485">
    <property type="entry name" value="HAD SUPERFAMILY MEMBERS CMAS AND KDSC"/>
    <property type="match status" value="1"/>
</dbReference>
<dbReference type="InterPro" id="IPR029044">
    <property type="entry name" value="Nucleotide-diphossugar_trans"/>
</dbReference>
<dbReference type="AlphaFoldDB" id="K6YVU7"/>
<gene>
    <name evidence="1" type="primary">neuA</name>
    <name evidence="1" type="ORF">GARC_3885</name>
</gene>
<dbReference type="InterPro" id="IPR020039">
    <property type="entry name" value="PseF"/>
</dbReference>
<evidence type="ECO:0000313" key="2">
    <source>
        <dbReference type="Proteomes" id="UP000006327"/>
    </source>
</evidence>
<dbReference type="OrthoDB" id="9805604at2"/>
<dbReference type="InterPro" id="IPR003329">
    <property type="entry name" value="Cytidylyl_trans"/>
</dbReference>
<comment type="caution">
    <text evidence="1">The sequence shown here is derived from an EMBL/GenBank/DDBJ whole genome shotgun (WGS) entry which is preliminary data.</text>
</comment>
<evidence type="ECO:0000313" key="1">
    <source>
        <dbReference type="EMBL" id="GAC20838.1"/>
    </source>
</evidence>
<dbReference type="Proteomes" id="UP000006327">
    <property type="component" value="Unassembled WGS sequence"/>
</dbReference>
<dbReference type="SUPFAM" id="SSF53448">
    <property type="entry name" value="Nucleotide-diphospho-sugar transferases"/>
    <property type="match status" value="1"/>
</dbReference>
<reference evidence="1 2" key="1">
    <citation type="journal article" date="2017" name="Antonie Van Leeuwenhoek">
        <title>Rhizobium rhizosphaerae sp. nov., a novel species isolated from rice rhizosphere.</title>
        <authorList>
            <person name="Zhao J.J."/>
            <person name="Zhang J."/>
            <person name="Zhang R.J."/>
            <person name="Zhang C.W."/>
            <person name="Yin H.Q."/>
            <person name="Zhang X.X."/>
        </authorList>
    </citation>
    <scope>NUCLEOTIDE SEQUENCE [LARGE SCALE GENOMIC DNA]</scope>
    <source>
        <strain evidence="1 2">BSs20135</strain>
    </source>
</reference>